<organism evidence="2 3">
    <name type="scientific">Steroidobacter denitrificans</name>
    <dbReference type="NCBI Taxonomy" id="465721"/>
    <lineage>
        <taxon>Bacteria</taxon>
        <taxon>Pseudomonadati</taxon>
        <taxon>Pseudomonadota</taxon>
        <taxon>Gammaproteobacteria</taxon>
        <taxon>Steroidobacterales</taxon>
        <taxon>Steroidobacteraceae</taxon>
        <taxon>Steroidobacter</taxon>
    </lineage>
</organism>
<dbReference type="CDD" id="cd16278">
    <property type="entry name" value="metallo-hydrolase-like_MBL-fold"/>
    <property type="match status" value="1"/>
</dbReference>
<dbReference type="PANTHER" id="PTHR23131">
    <property type="entry name" value="ENDORIBONUCLEASE LACTB2"/>
    <property type="match status" value="1"/>
</dbReference>
<dbReference type="EMBL" id="CP011971">
    <property type="protein sequence ID" value="AMN45981.1"/>
    <property type="molecule type" value="Genomic_DNA"/>
</dbReference>
<reference evidence="2 3" key="1">
    <citation type="submission" date="2015-06" db="EMBL/GenBank/DDBJ databases">
        <title>A Comprehensive Approach to Explore the Metabolic and Phylogenetic Diversity of Bacterial Steroid Degradation in the Environment: Testosterone as an Example.</title>
        <authorList>
            <person name="Yang F.-C."/>
            <person name="Chen Y.-L."/>
            <person name="Yu C.-P."/>
            <person name="Tang S.-L."/>
            <person name="Wang P.-H."/>
            <person name="Ismail W."/>
            <person name="Wang C.-H."/>
            <person name="Yang C.-Y."/>
            <person name="Chiang Y.-R."/>
        </authorList>
    </citation>
    <scope>NUCLEOTIDE SEQUENCE [LARGE SCALE GENOMIC DNA]</scope>
    <source>
        <strain evidence="2 3">DSM 18526</strain>
    </source>
</reference>
<dbReference type="SMART" id="SM00849">
    <property type="entry name" value="Lactamase_B"/>
    <property type="match status" value="1"/>
</dbReference>
<dbReference type="PANTHER" id="PTHR23131:SF0">
    <property type="entry name" value="ENDORIBONUCLEASE LACTB2"/>
    <property type="match status" value="1"/>
</dbReference>
<dbReference type="Proteomes" id="UP000070250">
    <property type="component" value="Chromosome"/>
</dbReference>
<dbReference type="InterPro" id="IPR001279">
    <property type="entry name" value="Metallo-B-lactamas"/>
</dbReference>
<dbReference type="STRING" id="465721.ACG33_02410"/>
<proteinExistence type="predicted"/>
<dbReference type="InterPro" id="IPR041516">
    <property type="entry name" value="LACTB2_WH"/>
</dbReference>
<evidence type="ECO:0000313" key="3">
    <source>
        <dbReference type="Proteomes" id="UP000070250"/>
    </source>
</evidence>
<keyword evidence="3" id="KW-1185">Reference proteome</keyword>
<dbReference type="InterPro" id="IPR036388">
    <property type="entry name" value="WH-like_DNA-bd_sf"/>
</dbReference>
<accession>A0A127F8L6</accession>
<dbReference type="InterPro" id="IPR050662">
    <property type="entry name" value="Sec-metab_biosynth-thioest"/>
</dbReference>
<gene>
    <name evidence="2" type="ORF">ACG33_02410</name>
</gene>
<dbReference type="Gene3D" id="1.10.10.10">
    <property type="entry name" value="Winged helix-like DNA-binding domain superfamily/Winged helix DNA-binding domain"/>
    <property type="match status" value="1"/>
</dbReference>
<dbReference type="InterPro" id="IPR036866">
    <property type="entry name" value="RibonucZ/Hydroxyglut_hydro"/>
</dbReference>
<dbReference type="SUPFAM" id="SSF56281">
    <property type="entry name" value="Metallo-hydrolase/oxidoreductase"/>
    <property type="match status" value="1"/>
</dbReference>
<dbReference type="AlphaFoldDB" id="A0A127F8L6"/>
<feature type="domain" description="Metallo-beta-lactamase" evidence="1">
    <location>
        <begin position="30"/>
        <end position="192"/>
    </location>
</feature>
<dbReference type="OrthoDB" id="9788263at2"/>
<name>A0A127F8L6_STEDE</name>
<dbReference type="Gene3D" id="3.60.15.10">
    <property type="entry name" value="Ribonuclease Z/Hydroxyacylglutathione hydrolase-like"/>
    <property type="match status" value="1"/>
</dbReference>
<dbReference type="RefSeq" id="WP_066918398.1">
    <property type="nucleotide sequence ID" value="NZ_CP011971.1"/>
</dbReference>
<dbReference type="KEGG" id="sdf:ACG33_02410"/>
<sequence length="282" mass="30972">MSLVSGQLDQIAVAVRRLVARNPGYMTGPGTNTYLLGTDRCIVIDPGPDDPMHVERILAQTAARIDAVLVTHTHPDHSPAAAALAQASGATILGRPPPLHGRQDRTFAPLRVLNDGDELRVDEMHLKVLHTPGHASNHLCFLLQEQGLLFTGDHLMQGSTVVIVPPDGNMRQYLDSLERLKREPVRCIAPGHGELIQDATAEVDRLIAHRLGREAKVLLRLRQAGRARIEALLPEVYDDVDVRLHPVAMFSLRAHLLKLEEDGRVCRDSTADDAAWFAAETD</sequence>
<dbReference type="PATRIC" id="fig|465721.4.peg.522"/>
<protein>
    <submittedName>
        <fullName evidence="2">Beta-lactamase</fullName>
    </submittedName>
</protein>
<dbReference type="Pfam" id="PF00753">
    <property type="entry name" value="Lactamase_B"/>
    <property type="match status" value="1"/>
</dbReference>
<evidence type="ECO:0000313" key="2">
    <source>
        <dbReference type="EMBL" id="AMN45981.1"/>
    </source>
</evidence>
<dbReference type="Pfam" id="PF17778">
    <property type="entry name" value="WHD_BLACT"/>
    <property type="match status" value="1"/>
</dbReference>
<evidence type="ECO:0000259" key="1">
    <source>
        <dbReference type="SMART" id="SM00849"/>
    </source>
</evidence>